<dbReference type="Proteomes" id="UP001152484">
    <property type="component" value="Unassembled WGS sequence"/>
</dbReference>
<organism evidence="1 2">
    <name type="scientific">Cuscuta europaea</name>
    <name type="common">European dodder</name>
    <dbReference type="NCBI Taxonomy" id="41803"/>
    <lineage>
        <taxon>Eukaryota</taxon>
        <taxon>Viridiplantae</taxon>
        <taxon>Streptophyta</taxon>
        <taxon>Embryophyta</taxon>
        <taxon>Tracheophyta</taxon>
        <taxon>Spermatophyta</taxon>
        <taxon>Magnoliopsida</taxon>
        <taxon>eudicotyledons</taxon>
        <taxon>Gunneridae</taxon>
        <taxon>Pentapetalae</taxon>
        <taxon>asterids</taxon>
        <taxon>lamiids</taxon>
        <taxon>Solanales</taxon>
        <taxon>Convolvulaceae</taxon>
        <taxon>Cuscuteae</taxon>
        <taxon>Cuscuta</taxon>
        <taxon>Cuscuta subgen. Cuscuta</taxon>
    </lineage>
</organism>
<reference evidence="1" key="1">
    <citation type="submission" date="2022-07" db="EMBL/GenBank/DDBJ databases">
        <authorList>
            <person name="Macas J."/>
            <person name="Novak P."/>
            <person name="Neumann P."/>
        </authorList>
    </citation>
    <scope>NUCLEOTIDE SEQUENCE</scope>
</reference>
<keyword evidence="2" id="KW-1185">Reference proteome</keyword>
<accession>A0A9P0YM92</accession>
<name>A0A9P0YM92_CUSEU</name>
<protein>
    <submittedName>
        <fullName evidence="1">Uncharacterized protein</fullName>
    </submittedName>
</protein>
<sequence length="174" mass="19059">MASHRSSLHIGYVLHRCVSDLTMTTTDHLCISDMFLHRCTSAYVLQPSLCIRSARLFRLVSPCLLDLKPFLTSGPHMGTDGLEGGMDRWRRGWGWVGCWRGLGMLGEGAKGGVRGDIMEGAGGLWTGLVGKGRRWLLPWWLLGLLEIGRGREVVIWAAANHWATLGSCVGGGGW</sequence>
<proteinExistence type="predicted"/>
<gene>
    <name evidence="1" type="ORF">CEURO_LOCUS2790</name>
</gene>
<comment type="caution">
    <text evidence="1">The sequence shown here is derived from an EMBL/GenBank/DDBJ whole genome shotgun (WGS) entry which is preliminary data.</text>
</comment>
<evidence type="ECO:0000313" key="1">
    <source>
        <dbReference type="EMBL" id="CAH9068301.1"/>
    </source>
</evidence>
<dbReference type="AlphaFoldDB" id="A0A9P0YM92"/>
<dbReference type="EMBL" id="CAMAPE010000005">
    <property type="protein sequence ID" value="CAH9068301.1"/>
    <property type="molecule type" value="Genomic_DNA"/>
</dbReference>
<evidence type="ECO:0000313" key="2">
    <source>
        <dbReference type="Proteomes" id="UP001152484"/>
    </source>
</evidence>